<evidence type="ECO:0000313" key="7">
    <source>
        <dbReference type="EMBL" id="SCC58644.1"/>
    </source>
</evidence>
<evidence type="ECO:0000256" key="4">
    <source>
        <dbReference type="ARBA" id="ARBA00022989"/>
    </source>
</evidence>
<proteinExistence type="inferred from homology"/>
<evidence type="ECO:0000256" key="6">
    <source>
        <dbReference type="SAM" id="Phobius"/>
    </source>
</evidence>
<dbReference type="STRING" id="1335309.GA0116948_11683"/>
<feature type="transmembrane region" description="Helical" evidence="6">
    <location>
        <begin position="27"/>
        <end position="47"/>
    </location>
</feature>
<dbReference type="InterPro" id="IPR000612">
    <property type="entry name" value="PMP3"/>
</dbReference>
<evidence type="ECO:0000256" key="3">
    <source>
        <dbReference type="ARBA" id="ARBA00022692"/>
    </source>
</evidence>
<keyword evidence="5 6" id="KW-0472">Membrane</keyword>
<name>A0A1C4FS38_9BACT</name>
<dbReference type="AlphaFoldDB" id="A0A1C4FS38"/>
<dbReference type="OrthoDB" id="9810121at2"/>
<comment type="subcellular location">
    <subcellularLocation>
        <location evidence="1">Membrane</location>
    </subcellularLocation>
</comment>
<accession>A0A1C4FS38</accession>
<dbReference type="Proteomes" id="UP000242818">
    <property type="component" value="Unassembled WGS sequence"/>
</dbReference>
<evidence type="ECO:0000256" key="5">
    <source>
        <dbReference type="ARBA" id="ARBA00023136"/>
    </source>
</evidence>
<sequence length="67" mass="7636">MTLLAILLPWLSFILRGRILTGILCLLLQITIIGWIPAAIWAVVSLSEARENRRNRKLIQAIKNSNR</sequence>
<evidence type="ECO:0000256" key="2">
    <source>
        <dbReference type="ARBA" id="ARBA00009530"/>
    </source>
</evidence>
<protein>
    <submittedName>
        <fullName evidence="7">Proteolipid membrane potential modulator</fullName>
    </submittedName>
</protein>
<dbReference type="GO" id="GO:0016020">
    <property type="term" value="C:membrane"/>
    <property type="evidence" value="ECO:0007669"/>
    <property type="project" value="UniProtKB-SubCell"/>
</dbReference>
<keyword evidence="4 6" id="KW-1133">Transmembrane helix</keyword>
<dbReference type="Pfam" id="PF01679">
    <property type="entry name" value="Pmp3"/>
    <property type="match status" value="1"/>
</dbReference>
<dbReference type="RefSeq" id="WP_089714830.1">
    <property type="nucleotide sequence ID" value="NZ_FMAR01000016.1"/>
</dbReference>
<keyword evidence="3 6" id="KW-0812">Transmembrane</keyword>
<reference evidence="7 8" key="1">
    <citation type="submission" date="2016-08" db="EMBL/GenBank/DDBJ databases">
        <authorList>
            <person name="Seilhamer J.J."/>
        </authorList>
    </citation>
    <scope>NUCLEOTIDE SEQUENCE [LARGE SCALE GENOMIC DNA]</scope>
    <source>
        <strain evidence="7 8">A37T2</strain>
    </source>
</reference>
<evidence type="ECO:0000256" key="1">
    <source>
        <dbReference type="ARBA" id="ARBA00004370"/>
    </source>
</evidence>
<organism evidence="7 8">
    <name type="scientific">Chitinophaga costaii</name>
    <dbReference type="NCBI Taxonomy" id="1335309"/>
    <lineage>
        <taxon>Bacteria</taxon>
        <taxon>Pseudomonadati</taxon>
        <taxon>Bacteroidota</taxon>
        <taxon>Chitinophagia</taxon>
        <taxon>Chitinophagales</taxon>
        <taxon>Chitinophagaceae</taxon>
        <taxon>Chitinophaga</taxon>
    </lineage>
</organism>
<evidence type="ECO:0000313" key="8">
    <source>
        <dbReference type="Proteomes" id="UP000242818"/>
    </source>
</evidence>
<dbReference type="EMBL" id="FMAR01000016">
    <property type="protein sequence ID" value="SCC58644.1"/>
    <property type="molecule type" value="Genomic_DNA"/>
</dbReference>
<gene>
    <name evidence="7" type="ORF">GA0116948_11683</name>
</gene>
<comment type="similarity">
    <text evidence="2">Belongs to the UPF0057 (PMP3) family.</text>
</comment>
<keyword evidence="8" id="KW-1185">Reference proteome</keyword>